<evidence type="ECO:0000256" key="2">
    <source>
        <dbReference type="ARBA" id="ARBA00022692"/>
    </source>
</evidence>
<proteinExistence type="predicted"/>
<reference evidence="6 7" key="1">
    <citation type="submission" date="2022-12" db="EMBL/GenBank/DDBJ databases">
        <title>Chromosome-level genome of Tegillarca granosa.</title>
        <authorList>
            <person name="Kim J."/>
        </authorList>
    </citation>
    <scope>NUCLEOTIDE SEQUENCE [LARGE SCALE GENOMIC DNA]</scope>
    <source>
        <strain evidence="6">Teg-2019</strain>
        <tissue evidence="6">Adductor muscle</tissue>
    </source>
</reference>
<dbReference type="EMBL" id="JARBDR010000923">
    <property type="protein sequence ID" value="KAJ8297826.1"/>
    <property type="molecule type" value="Genomic_DNA"/>
</dbReference>
<feature type="transmembrane region" description="Helical" evidence="5">
    <location>
        <begin position="94"/>
        <end position="118"/>
    </location>
</feature>
<keyword evidence="2 5" id="KW-0812">Transmembrane</keyword>
<protein>
    <submittedName>
        <fullName evidence="6">Uncharacterized protein</fullName>
    </submittedName>
</protein>
<dbReference type="Gene3D" id="1.20.1250.20">
    <property type="entry name" value="MFS general substrate transporter like domains"/>
    <property type="match status" value="1"/>
</dbReference>
<feature type="non-terminal residue" evidence="6">
    <location>
        <position position="122"/>
    </location>
</feature>
<dbReference type="InterPro" id="IPR036259">
    <property type="entry name" value="MFS_trans_sf"/>
</dbReference>
<feature type="transmembrane region" description="Helical" evidence="5">
    <location>
        <begin position="28"/>
        <end position="48"/>
    </location>
</feature>
<organism evidence="6 7">
    <name type="scientific">Tegillarca granosa</name>
    <name type="common">Malaysian cockle</name>
    <name type="synonym">Anadara granosa</name>
    <dbReference type="NCBI Taxonomy" id="220873"/>
    <lineage>
        <taxon>Eukaryota</taxon>
        <taxon>Metazoa</taxon>
        <taxon>Spiralia</taxon>
        <taxon>Lophotrochozoa</taxon>
        <taxon>Mollusca</taxon>
        <taxon>Bivalvia</taxon>
        <taxon>Autobranchia</taxon>
        <taxon>Pteriomorphia</taxon>
        <taxon>Arcoida</taxon>
        <taxon>Arcoidea</taxon>
        <taxon>Arcidae</taxon>
        <taxon>Tegillarca</taxon>
    </lineage>
</organism>
<dbReference type="InterPro" id="IPR049680">
    <property type="entry name" value="FLVCR1-2_SLC49-like"/>
</dbReference>
<dbReference type="PANTHER" id="PTHR10924:SF27">
    <property type="entry name" value="SOLUTE CARRIER FAMILY 49 MEMBER 4"/>
    <property type="match status" value="1"/>
</dbReference>
<dbReference type="SUPFAM" id="SSF103473">
    <property type="entry name" value="MFS general substrate transporter"/>
    <property type="match status" value="1"/>
</dbReference>
<name>A0ABQ9E058_TEGGR</name>
<feature type="transmembrane region" description="Helical" evidence="5">
    <location>
        <begin position="63"/>
        <end position="82"/>
    </location>
</feature>
<evidence type="ECO:0000256" key="3">
    <source>
        <dbReference type="ARBA" id="ARBA00022989"/>
    </source>
</evidence>
<evidence type="ECO:0000313" key="7">
    <source>
        <dbReference type="Proteomes" id="UP001217089"/>
    </source>
</evidence>
<dbReference type="PANTHER" id="PTHR10924">
    <property type="entry name" value="MAJOR FACILITATOR SUPERFAMILY PROTEIN-RELATED"/>
    <property type="match status" value="1"/>
</dbReference>
<sequence length="122" mass="13964">MPRKISLKSITRIHIISASFYISRHKKFWIICITYSLCTGVFECWQNVFDTILKPHNISQEEVGWISFYSILSGCVAGVFVAKLADCFSKHIRFFLIVEYIGSVACVLWFIFTITGVLPDST</sequence>
<evidence type="ECO:0000256" key="5">
    <source>
        <dbReference type="SAM" id="Phobius"/>
    </source>
</evidence>
<evidence type="ECO:0000256" key="1">
    <source>
        <dbReference type="ARBA" id="ARBA00004141"/>
    </source>
</evidence>
<evidence type="ECO:0000256" key="4">
    <source>
        <dbReference type="ARBA" id="ARBA00023136"/>
    </source>
</evidence>
<keyword evidence="3 5" id="KW-1133">Transmembrane helix</keyword>
<evidence type="ECO:0000313" key="6">
    <source>
        <dbReference type="EMBL" id="KAJ8297826.1"/>
    </source>
</evidence>
<keyword evidence="4 5" id="KW-0472">Membrane</keyword>
<dbReference type="Proteomes" id="UP001217089">
    <property type="component" value="Unassembled WGS sequence"/>
</dbReference>
<gene>
    <name evidence="6" type="ORF">KUTeg_024357</name>
</gene>
<accession>A0ABQ9E058</accession>
<comment type="subcellular location">
    <subcellularLocation>
        <location evidence="1">Membrane</location>
        <topology evidence="1">Multi-pass membrane protein</topology>
    </subcellularLocation>
</comment>
<keyword evidence="7" id="KW-1185">Reference proteome</keyword>
<comment type="caution">
    <text evidence="6">The sequence shown here is derived from an EMBL/GenBank/DDBJ whole genome shotgun (WGS) entry which is preliminary data.</text>
</comment>